<proteinExistence type="predicted"/>
<dbReference type="AlphaFoldDB" id="A0A4Q7MQU9"/>
<dbReference type="RefSeq" id="WP_130543484.1">
    <property type="nucleotide sequence ID" value="NZ_CP042431.1"/>
</dbReference>
<dbReference type="OrthoDB" id="672039at2"/>
<dbReference type="PROSITE" id="PS51257">
    <property type="entry name" value="PROKAR_LIPOPROTEIN"/>
    <property type="match status" value="1"/>
</dbReference>
<gene>
    <name evidence="2" type="ORF">EV199_4945</name>
</gene>
<reference evidence="2 3" key="1">
    <citation type="submission" date="2019-02" db="EMBL/GenBank/DDBJ databases">
        <title>Genomic Encyclopedia of Type Strains, Phase IV (KMG-IV): sequencing the most valuable type-strain genomes for metagenomic binning, comparative biology and taxonomic classification.</title>
        <authorList>
            <person name="Goeker M."/>
        </authorList>
    </citation>
    <scope>NUCLEOTIDE SEQUENCE [LARGE SCALE GENOMIC DNA]</scope>
    <source>
        <strain evidence="2 3">DSM 18116</strain>
    </source>
</reference>
<sequence length="248" mass="26321">MNKILSCFRKSLLPVVAVVVAGVLFSACLKDNDGDNSQIPAAGLMAFNLAPDQQSLVIRLSGNSLTNSPLAYQSFTGVYQNIYTGNRSVGAFDYLASNPLVTTNHSFEQGKYYSLFVVGLDGKYKNVISTDNFDSLSASSGKAFVRYINAVTDSVNTANVTITSGGASVVNDNAVYATVSEFKEVAPGEITVAVKSNNGVDVNRTISVEAKKVYTILLSGVPGQTDEKSKVQIKFVTNGTLTDDPAKS</sequence>
<comment type="caution">
    <text evidence="2">The sequence shown here is derived from an EMBL/GenBank/DDBJ whole genome shotgun (WGS) entry which is preliminary data.</text>
</comment>
<keyword evidence="3" id="KW-1185">Reference proteome</keyword>
<evidence type="ECO:0000313" key="3">
    <source>
        <dbReference type="Proteomes" id="UP000293874"/>
    </source>
</evidence>
<dbReference type="Proteomes" id="UP000293874">
    <property type="component" value="Unassembled WGS sequence"/>
</dbReference>
<dbReference type="Pfam" id="PF14344">
    <property type="entry name" value="DUF4397"/>
    <property type="match status" value="1"/>
</dbReference>
<evidence type="ECO:0000259" key="1">
    <source>
        <dbReference type="Pfam" id="PF14344"/>
    </source>
</evidence>
<name>A0A4Q7MQU9_9BACT</name>
<organism evidence="2 3">
    <name type="scientific">Pseudobacter ginsenosidimutans</name>
    <dbReference type="NCBI Taxonomy" id="661488"/>
    <lineage>
        <taxon>Bacteria</taxon>
        <taxon>Pseudomonadati</taxon>
        <taxon>Bacteroidota</taxon>
        <taxon>Chitinophagia</taxon>
        <taxon>Chitinophagales</taxon>
        <taxon>Chitinophagaceae</taxon>
        <taxon>Pseudobacter</taxon>
    </lineage>
</organism>
<protein>
    <submittedName>
        <fullName evidence="2">Uncharacterized protein DUF4397</fullName>
    </submittedName>
</protein>
<dbReference type="InterPro" id="IPR025510">
    <property type="entry name" value="DUF4397"/>
</dbReference>
<feature type="domain" description="DUF4397" evidence="1">
    <location>
        <begin position="47"/>
        <end position="153"/>
    </location>
</feature>
<accession>A0A4Q7MQU9</accession>
<dbReference type="EMBL" id="SGXA01000003">
    <property type="protein sequence ID" value="RZS69119.1"/>
    <property type="molecule type" value="Genomic_DNA"/>
</dbReference>
<evidence type="ECO:0000313" key="2">
    <source>
        <dbReference type="EMBL" id="RZS69119.1"/>
    </source>
</evidence>